<dbReference type="Pfam" id="PF00528">
    <property type="entry name" value="BPD_transp_1"/>
    <property type="match status" value="1"/>
</dbReference>
<feature type="transmembrane region" description="Helical" evidence="9">
    <location>
        <begin position="49"/>
        <end position="70"/>
    </location>
</feature>
<dbReference type="GO" id="GO:0015419">
    <property type="term" value="F:ABC-type sulfate transporter activity"/>
    <property type="evidence" value="ECO:0007669"/>
    <property type="project" value="InterPro"/>
</dbReference>
<evidence type="ECO:0000313" key="11">
    <source>
        <dbReference type="EMBL" id="NVN32059.1"/>
    </source>
</evidence>
<accession>A0A850NUZ3</accession>
<comment type="subcellular location">
    <subcellularLocation>
        <location evidence="1">Cell membrane</location>
        <topology evidence="1">Multi-pass membrane protein</topology>
    </subcellularLocation>
</comment>
<keyword evidence="6" id="KW-0764">Sulfate transport</keyword>
<evidence type="ECO:0000256" key="6">
    <source>
        <dbReference type="ARBA" id="ARBA00023032"/>
    </source>
</evidence>
<evidence type="ECO:0000313" key="12">
    <source>
        <dbReference type="Proteomes" id="UP000565205"/>
    </source>
</evidence>
<protein>
    <submittedName>
        <fullName evidence="11">Sulfate ABC transporter permease</fullName>
    </submittedName>
</protein>
<dbReference type="PANTHER" id="PTHR30406:SF1">
    <property type="entry name" value="SULFATE TRANSPORT SYSTEM PERMEASE PROTEIN CYSW"/>
    <property type="match status" value="1"/>
</dbReference>
<evidence type="ECO:0000259" key="10">
    <source>
        <dbReference type="PROSITE" id="PS50928"/>
    </source>
</evidence>
<dbReference type="InterPro" id="IPR035906">
    <property type="entry name" value="MetI-like_sf"/>
</dbReference>
<keyword evidence="4 9" id="KW-0812">Transmembrane</keyword>
<evidence type="ECO:0000256" key="9">
    <source>
        <dbReference type="SAM" id="Phobius"/>
    </source>
</evidence>
<dbReference type="SUPFAM" id="SSF161098">
    <property type="entry name" value="MetI-like"/>
    <property type="match status" value="1"/>
</dbReference>
<dbReference type="PROSITE" id="PS50928">
    <property type="entry name" value="ABC_TM1"/>
    <property type="match status" value="1"/>
</dbReference>
<feature type="transmembrane region" description="Helical" evidence="9">
    <location>
        <begin position="122"/>
        <end position="140"/>
    </location>
</feature>
<sequence>MAAACAIVGVLLIAPLVLVFVQAFADGWRPALEALREPETLSAIRLTLFVAVIVVAVNSVFGTIAAWLLARFDFRFKAALLTLIELPVSISPVIGGLVWLLLFGAQGWFGPWCERHGIGLMFAWPGIVLATLFVTFPYVVRTALPLLEAQGPAQEEAAVLLGAGWWSLWARVILPGMRLALLSGVLLTTARALGEFGAVAVVSGHIPGLTNTMPLEIETLYNGYRSTAAFALSATLALMALAVIALRTLIRRAGSVRA</sequence>
<dbReference type="InterPro" id="IPR005667">
    <property type="entry name" value="Sulph_transpt2"/>
</dbReference>
<feature type="transmembrane region" description="Helical" evidence="9">
    <location>
        <begin position="82"/>
        <end position="102"/>
    </location>
</feature>
<organism evidence="11 12">
    <name type="scientific">Endobacter medicaginis</name>
    <dbReference type="NCBI Taxonomy" id="1181271"/>
    <lineage>
        <taxon>Bacteria</taxon>
        <taxon>Pseudomonadati</taxon>
        <taxon>Pseudomonadota</taxon>
        <taxon>Alphaproteobacteria</taxon>
        <taxon>Acetobacterales</taxon>
        <taxon>Acetobacteraceae</taxon>
        <taxon>Endobacter</taxon>
    </lineage>
</organism>
<feature type="transmembrane region" description="Helical" evidence="9">
    <location>
        <begin position="226"/>
        <end position="250"/>
    </location>
</feature>
<dbReference type="NCBIfam" id="TIGR00969">
    <property type="entry name" value="3a0106s02"/>
    <property type="match status" value="1"/>
</dbReference>
<dbReference type="EMBL" id="JABXXQ010000621">
    <property type="protein sequence ID" value="NVN32059.1"/>
    <property type="molecule type" value="Genomic_DNA"/>
</dbReference>
<evidence type="ECO:0000256" key="4">
    <source>
        <dbReference type="ARBA" id="ARBA00022692"/>
    </source>
</evidence>
<keyword evidence="3" id="KW-0813">Transport</keyword>
<reference evidence="11 12" key="1">
    <citation type="submission" date="2020-06" db="EMBL/GenBank/DDBJ databases">
        <title>Description of novel acetic acid bacteria.</title>
        <authorList>
            <person name="Sombolestani A."/>
        </authorList>
    </citation>
    <scope>NUCLEOTIDE SEQUENCE [LARGE SCALE GENOMIC DNA]</scope>
    <source>
        <strain evidence="11 12">LMG 26838</strain>
    </source>
</reference>
<dbReference type="CDD" id="cd06261">
    <property type="entry name" value="TM_PBP2"/>
    <property type="match status" value="1"/>
</dbReference>
<dbReference type="AlphaFoldDB" id="A0A850NUZ3"/>
<evidence type="ECO:0000256" key="5">
    <source>
        <dbReference type="ARBA" id="ARBA00022989"/>
    </source>
</evidence>
<dbReference type="RefSeq" id="WP_176626752.1">
    <property type="nucleotide sequence ID" value="NZ_JABXXQ010000621.1"/>
</dbReference>
<comment type="function">
    <text evidence="8">Part of the ABC transporter complex CysAWTP (TC 3.A.1.6.1) involved in sulfate/thiosulfate import. Probably responsible for the translocation of the substrate across the membrane.</text>
</comment>
<dbReference type="GO" id="GO:0005886">
    <property type="term" value="C:plasma membrane"/>
    <property type="evidence" value="ECO:0007669"/>
    <property type="project" value="UniProtKB-SubCell"/>
</dbReference>
<gene>
    <name evidence="11" type="ORF">HUK83_17175</name>
</gene>
<dbReference type="Proteomes" id="UP000565205">
    <property type="component" value="Unassembled WGS sequence"/>
</dbReference>
<feature type="domain" description="ABC transmembrane type-1" evidence="10">
    <location>
        <begin position="44"/>
        <end position="251"/>
    </location>
</feature>
<comment type="subunit">
    <text evidence="2">The complex is composed of two ATP-binding proteins (CysA), two transmembrane proteins (CysT and CysW) and a solute-binding protein (CysP).</text>
</comment>
<comment type="caution">
    <text evidence="11">The sequence shown here is derived from an EMBL/GenBank/DDBJ whole genome shotgun (WGS) entry which is preliminary data.</text>
</comment>
<dbReference type="Gene3D" id="1.10.3720.10">
    <property type="entry name" value="MetI-like"/>
    <property type="match status" value="1"/>
</dbReference>
<proteinExistence type="predicted"/>
<evidence type="ECO:0000256" key="2">
    <source>
        <dbReference type="ARBA" id="ARBA00011779"/>
    </source>
</evidence>
<evidence type="ECO:0000256" key="7">
    <source>
        <dbReference type="ARBA" id="ARBA00023136"/>
    </source>
</evidence>
<dbReference type="PANTHER" id="PTHR30406">
    <property type="entry name" value="SULFATE TRANSPORT SYSTEM PERMEASE PROTEIN"/>
    <property type="match status" value="1"/>
</dbReference>
<keyword evidence="7 9" id="KW-0472">Membrane</keyword>
<evidence type="ECO:0000256" key="3">
    <source>
        <dbReference type="ARBA" id="ARBA00022448"/>
    </source>
</evidence>
<keyword evidence="5 9" id="KW-1133">Transmembrane helix</keyword>
<feature type="transmembrane region" description="Helical" evidence="9">
    <location>
        <begin position="179"/>
        <end position="206"/>
    </location>
</feature>
<evidence type="ECO:0000256" key="8">
    <source>
        <dbReference type="ARBA" id="ARBA00025323"/>
    </source>
</evidence>
<name>A0A850NUZ3_9PROT</name>
<evidence type="ECO:0000256" key="1">
    <source>
        <dbReference type="ARBA" id="ARBA00004651"/>
    </source>
</evidence>
<dbReference type="InterPro" id="IPR000515">
    <property type="entry name" value="MetI-like"/>
</dbReference>